<gene>
    <name evidence="11" type="ORF">Cabys_1151</name>
    <name evidence="12" type="ORF">Calab_2348</name>
</gene>
<dbReference type="OrthoDB" id="9814290at2"/>
<sequence>MSKLWKIIIYPGIVLVIIGAFTWAPLEPRVLKEYTRVFYFHVPVAWICVVFFFMAAYYSFMYLRTKDLLYDAYAQISNELGILFAILATVTGSIWAKVTWGSFWNWDPRQTSIFILLLIYGAYFSLRSAVEQEDRKARLSAVYSLLAFVTVPFFIFIVPRIYFSLHPDPVINTQGKIHLEFRQRIVFFSSLFFHTLLYFWLFKVRKAQVKLQMLLRLHEENKLLEE</sequence>
<dbReference type="FunCoup" id="H1XY31">
    <property type="interactions" value="186"/>
</dbReference>
<protein>
    <recommendedName>
        <fullName evidence="4">Heme exporter protein C</fullName>
    </recommendedName>
</protein>
<feature type="transmembrane region" description="Helical" evidence="9">
    <location>
        <begin position="80"/>
        <end position="100"/>
    </location>
</feature>
<evidence type="ECO:0000313" key="13">
    <source>
        <dbReference type="Proteomes" id="UP000004671"/>
    </source>
</evidence>
<proteinExistence type="inferred from homology"/>
<reference evidence="11 14" key="2">
    <citation type="submission" date="2016-11" db="EMBL/GenBank/DDBJ databases">
        <title>Genomic analysis of Caldithrix abyssi and proposal of a novel bacterial phylum Caldithrichaeota.</title>
        <authorList>
            <person name="Kublanov I."/>
            <person name="Sigalova O."/>
            <person name="Gavrilov S."/>
            <person name="Lebedinsky A."/>
            <person name="Ivanova N."/>
            <person name="Daum C."/>
            <person name="Reddy T."/>
            <person name="Klenk H.P."/>
            <person name="Goker M."/>
            <person name="Reva O."/>
            <person name="Miroshnichenko M."/>
            <person name="Kyprides N."/>
            <person name="Woyke T."/>
            <person name="Gelfand M."/>
        </authorList>
    </citation>
    <scope>NUCLEOTIDE SEQUENCE [LARGE SCALE GENOMIC DNA]</scope>
    <source>
        <strain evidence="11 14">LF13</strain>
    </source>
</reference>
<organism evidence="12 13">
    <name type="scientific">Caldithrix abyssi DSM 13497</name>
    <dbReference type="NCBI Taxonomy" id="880073"/>
    <lineage>
        <taxon>Bacteria</taxon>
        <taxon>Pseudomonadati</taxon>
        <taxon>Calditrichota</taxon>
        <taxon>Calditrichia</taxon>
        <taxon>Calditrichales</taxon>
        <taxon>Calditrichaceae</taxon>
        <taxon>Caldithrix</taxon>
    </lineage>
</organism>
<dbReference type="STRING" id="880073.Cabys_1151"/>
<dbReference type="Proteomes" id="UP000004671">
    <property type="component" value="Chromosome"/>
</dbReference>
<dbReference type="PaxDb" id="880073-Calab_2348"/>
<keyword evidence="8 9" id="KW-0472">Membrane</keyword>
<dbReference type="GO" id="GO:0015232">
    <property type="term" value="F:heme transmembrane transporter activity"/>
    <property type="evidence" value="ECO:0007669"/>
    <property type="project" value="InterPro"/>
</dbReference>
<evidence type="ECO:0000256" key="4">
    <source>
        <dbReference type="ARBA" id="ARBA00016463"/>
    </source>
</evidence>
<dbReference type="PANTHER" id="PTHR30071">
    <property type="entry name" value="HEME EXPORTER PROTEIN C"/>
    <property type="match status" value="1"/>
</dbReference>
<evidence type="ECO:0000313" key="14">
    <source>
        <dbReference type="Proteomes" id="UP000183868"/>
    </source>
</evidence>
<dbReference type="AlphaFoldDB" id="H1XY31"/>
<dbReference type="InterPro" id="IPR045062">
    <property type="entry name" value="Cyt_c_biogenesis_CcsA/CcmC"/>
</dbReference>
<dbReference type="RefSeq" id="WP_006929151.1">
    <property type="nucleotide sequence ID" value="NZ_CM001402.1"/>
</dbReference>
<keyword evidence="5 9" id="KW-0812">Transmembrane</keyword>
<feature type="transmembrane region" description="Helical" evidence="9">
    <location>
        <begin position="185"/>
        <end position="202"/>
    </location>
</feature>
<comment type="similarity">
    <text evidence="3">Belongs to the CcmC/CycZ/HelC family.</text>
</comment>
<dbReference type="eggNOG" id="COG0755">
    <property type="taxonomic scope" value="Bacteria"/>
</dbReference>
<keyword evidence="7 9" id="KW-1133">Transmembrane helix</keyword>
<dbReference type="GO" id="GO:0017004">
    <property type="term" value="P:cytochrome complex assembly"/>
    <property type="evidence" value="ECO:0007669"/>
    <property type="project" value="UniProtKB-KW"/>
</dbReference>
<dbReference type="EMBL" id="CM001402">
    <property type="protein sequence ID" value="EHO41958.1"/>
    <property type="molecule type" value="Genomic_DNA"/>
</dbReference>
<dbReference type="InterPro" id="IPR003557">
    <property type="entry name" value="Cyt_c_biogenesis_CcmC"/>
</dbReference>
<dbReference type="PRINTS" id="PR01386">
    <property type="entry name" value="CCMCBIOGNSIS"/>
</dbReference>
<evidence type="ECO:0000256" key="3">
    <source>
        <dbReference type="ARBA" id="ARBA00005840"/>
    </source>
</evidence>
<feature type="transmembrane region" description="Helical" evidence="9">
    <location>
        <begin position="142"/>
        <end position="165"/>
    </location>
</feature>
<dbReference type="GO" id="GO:0020037">
    <property type="term" value="F:heme binding"/>
    <property type="evidence" value="ECO:0007669"/>
    <property type="project" value="InterPro"/>
</dbReference>
<dbReference type="Pfam" id="PF01578">
    <property type="entry name" value="Cytochrom_C_asm"/>
    <property type="match status" value="1"/>
</dbReference>
<evidence type="ECO:0000256" key="1">
    <source>
        <dbReference type="ARBA" id="ARBA00002442"/>
    </source>
</evidence>
<dbReference type="GO" id="GO:0005886">
    <property type="term" value="C:plasma membrane"/>
    <property type="evidence" value="ECO:0007669"/>
    <property type="project" value="TreeGrafter"/>
</dbReference>
<evidence type="ECO:0000256" key="8">
    <source>
        <dbReference type="ARBA" id="ARBA00023136"/>
    </source>
</evidence>
<keyword evidence="6" id="KW-0201">Cytochrome c-type biogenesis</keyword>
<comment type="subcellular location">
    <subcellularLocation>
        <location evidence="2">Membrane</location>
        <topology evidence="2">Multi-pass membrane protein</topology>
    </subcellularLocation>
</comment>
<evidence type="ECO:0000256" key="9">
    <source>
        <dbReference type="SAM" id="Phobius"/>
    </source>
</evidence>
<dbReference type="HOGENOM" id="CLU_066538_1_0_0"/>
<comment type="function">
    <text evidence="1">Required for the export of heme to the periplasm for the biogenesis of c-type cytochromes.</text>
</comment>
<accession>H1XY31</accession>
<evidence type="ECO:0000256" key="5">
    <source>
        <dbReference type="ARBA" id="ARBA00022692"/>
    </source>
</evidence>
<evidence type="ECO:0000259" key="10">
    <source>
        <dbReference type="Pfam" id="PF01578"/>
    </source>
</evidence>
<reference evidence="12 13" key="1">
    <citation type="submission" date="2011-09" db="EMBL/GenBank/DDBJ databases">
        <title>The permanent draft genome of Caldithrix abyssi DSM 13497.</title>
        <authorList>
            <consortium name="US DOE Joint Genome Institute (JGI-PGF)"/>
            <person name="Lucas S."/>
            <person name="Han J."/>
            <person name="Lapidus A."/>
            <person name="Bruce D."/>
            <person name="Goodwin L."/>
            <person name="Pitluck S."/>
            <person name="Peters L."/>
            <person name="Kyrpides N."/>
            <person name="Mavromatis K."/>
            <person name="Ivanova N."/>
            <person name="Mikhailova N."/>
            <person name="Chertkov O."/>
            <person name="Detter J.C."/>
            <person name="Tapia R."/>
            <person name="Han C."/>
            <person name="Land M."/>
            <person name="Hauser L."/>
            <person name="Markowitz V."/>
            <person name="Cheng J.-F."/>
            <person name="Hugenholtz P."/>
            <person name="Woyke T."/>
            <person name="Wu D."/>
            <person name="Spring S."/>
            <person name="Brambilla E."/>
            <person name="Klenk H.-P."/>
            <person name="Eisen J.A."/>
        </authorList>
    </citation>
    <scope>NUCLEOTIDE SEQUENCE [LARGE SCALE GENOMIC DNA]</scope>
    <source>
        <strain evidence="12 13">DSM 13497</strain>
    </source>
</reference>
<dbReference type="KEGG" id="caby:Cabys_1151"/>
<dbReference type="PANTHER" id="PTHR30071:SF1">
    <property type="entry name" value="CYTOCHROME B_B6 PROTEIN-RELATED"/>
    <property type="match status" value="1"/>
</dbReference>
<name>H1XY31_CALAY</name>
<evidence type="ECO:0000256" key="7">
    <source>
        <dbReference type="ARBA" id="ARBA00022989"/>
    </source>
</evidence>
<dbReference type="Proteomes" id="UP000183868">
    <property type="component" value="Chromosome"/>
</dbReference>
<feature type="transmembrane region" description="Helical" evidence="9">
    <location>
        <begin position="112"/>
        <end position="130"/>
    </location>
</feature>
<evidence type="ECO:0000256" key="2">
    <source>
        <dbReference type="ARBA" id="ARBA00004141"/>
    </source>
</evidence>
<dbReference type="EMBL" id="CP018099">
    <property type="protein sequence ID" value="APF17900.1"/>
    <property type="molecule type" value="Genomic_DNA"/>
</dbReference>
<keyword evidence="13" id="KW-1185">Reference proteome</keyword>
<feature type="transmembrane region" description="Helical" evidence="9">
    <location>
        <begin position="7"/>
        <end position="26"/>
    </location>
</feature>
<evidence type="ECO:0000256" key="6">
    <source>
        <dbReference type="ARBA" id="ARBA00022748"/>
    </source>
</evidence>
<dbReference type="InterPro" id="IPR002541">
    <property type="entry name" value="Cyt_c_assembly"/>
</dbReference>
<evidence type="ECO:0000313" key="11">
    <source>
        <dbReference type="EMBL" id="APF17900.1"/>
    </source>
</evidence>
<evidence type="ECO:0000313" key="12">
    <source>
        <dbReference type="EMBL" id="EHO41958.1"/>
    </source>
</evidence>
<feature type="domain" description="Cytochrome c assembly protein" evidence="10">
    <location>
        <begin position="23"/>
        <end position="158"/>
    </location>
</feature>
<feature type="transmembrane region" description="Helical" evidence="9">
    <location>
        <begin position="38"/>
        <end position="60"/>
    </location>
</feature>
<dbReference type="InParanoid" id="H1XY31"/>